<dbReference type="Proteomes" id="UP000273675">
    <property type="component" value="Unassembled WGS sequence"/>
</dbReference>
<proteinExistence type="inferred from homology"/>
<dbReference type="Gene3D" id="3.40.1170.60">
    <property type="match status" value="1"/>
</dbReference>
<evidence type="ECO:0000313" key="6">
    <source>
        <dbReference type="Proteomes" id="UP000273675"/>
    </source>
</evidence>
<dbReference type="Pfam" id="PF00817">
    <property type="entry name" value="IMS"/>
    <property type="match status" value="1"/>
</dbReference>
<feature type="compositionally biased region" description="Basic and acidic residues" evidence="3">
    <location>
        <begin position="1"/>
        <end position="11"/>
    </location>
</feature>
<keyword evidence="2" id="KW-0227">DNA damage</keyword>
<dbReference type="CDD" id="cd03468">
    <property type="entry name" value="PolY_like"/>
    <property type="match status" value="1"/>
</dbReference>
<feature type="domain" description="UmuC" evidence="4">
    <location>
        <begin position="21"/>
        <end position="144"/>
    </location>
</feature>
<evidence type="ECO:0000256" key="1">
    <source>
        <dbReference type="ARBA" id="ARBA00010945"/>
    </source>
</evidence>
<evidence type="ECO:0000259" key="4">
    <source>
        <dbReference type="Pfam" id="PF00817"/>
    </source>
</evidence>
<dbReference type="Gene3D" id="3.30.70.270">
    <property type="match status" value="1"/>
</dbReference>
<sequence length="508" mass="55631">MSAGDARDKAGSYRTEPSVTPPFVLTENGPAGLRVVAANAAAQDQGVEPGQRFADARARAPDLMAEPVDRDADARALKALALWMERWSPSLAIWGDDSLLVDITGGAHLFGGETAMLADIAGSLARGGLTARLGLAPTPGAAWALAHEGADRTCLDTPDLHDGLRGLAMAGLRLTDETLTLLRRFGLTRIGQLYDIDRKALARRFSSRQAAEAVLIRLDQALGRRTEPLDPIRPAPDHSVRLPCLEPLLHLDGVRAGLERLAPALSERLNQHGEGGRSFRLAAFRVDQSVAQLTVGAARPVFDPAHILRLFRDRLEQVDPGFGIELLELEAARTGPVTVVARGFGADFEGEAPDLAAISMLADRITARLGDRVVRILKPVASHLPERAEALSLYDGDLPDWRGAIPAGQAPRPIRLFERPETLEVIAEVPDGPPMRFVWRRIIHQVRRADGPERIAPEWWRPPPRPSRARDYYRVEDMQGRRYWIFREGLYGDGRGGPPAWYVHGLFA</sequence>
<comment type="caution">
    <text evidence="5">The sequence shown here is derived from an EMBL/GenBank/DDBJ whole genome shotgun (WGS) entry which is preliminary data.</text>
</comment>
<reference evidence="5 6" key="1">
    <citation type="submission" date="2018-10" db="EMBL/GenBank/DDBJ databases">
        <title>Genomic Encyclopedia of Type Strains, Phase IV (KMG-IV): sequencing the most valuable type-strain genomes for metagenomic binning, comparative biology and taxonomic classification.</title>
        <authorList>
            <person name="Goeker M."/>
        </authorList>
    </citation>
    <scope>NUCLEOTIDE SEQUENCE [LARGE SCALE GENOMIC DNA]</scope>
    <source>
        <strain evidence="5 6">DSM 4734</strain>
    </source>
</reference>
<evidence type="ECO:0000256" key="3">
    <source>
        <dbReference type="SAM" id="MobiDB-lite"/>
    </source>
</evidence>
<dbReference type="SUPFAM" id="SSF56672">
    <property type="entry name" value="DNA/RNA polymerases"/>
    <property type="match status" value="1"/>
</dbReference>
<dbReference type="EMBL" id="RBIM01000001">
    <property type="protein sequence ID" value="RKR03746.1"/>
    <property type="molecule type" value="Genomic_DNA"/>
</dbReference>
<accession>A0A495DLC7</accession>
<feature type="region of interest" description="Disordered" evidence="3">
    <location>
        <begin position="1"/>
        <end position="23"/>
    </location>
</feature>
<protein>
    <submittedName>
        <fullName evidence="5">Protein ImuB</fullName>
    </submittedName>
</protein>
<dbReference type="GO" id="GO:0006281">
    <property type="term" value="P:DNA repair"/>
    <property type="evidence" value="ECO:0007669"/>
    <property type="project" value="InterPro"/>
</dbReference>
<name>A0A495DLC7_9PROT</name>
<dbReference type="AlphaFoldDB" id="A0A495DLC7"/>
<organism evidence="5 6">
    <name type="scientific">Maricaulis maris</name>
    <dbReference type="NCBI Taxonomy" id="74318"/>
    <lineage>
        <taxon>Bacteria</taxon>
        <taxon>Pseudomonadati</taxon>
        <taxon>Pseudomonadota</taxon>
        <taxon>Alphaproteobacteria</taxon>
        <taxon>Maricaulales</taxon>
        <taxon>Maricaulaceae</taxon>
        <taxon>Maricaulis</taxon>
    </lineage>
</organism>
<dbReference type="InterPro" id="IPR043502">
    <property type="entry name" value="DNA/RNA_pol_sf"/>
</dbReference>
<dbReference type="PANTHER" id="PTHR35369:SF2">
    <property type="entry name" value="BLR3025 PROTEIN"/>
    <property type="match status" value="1"/>
</dbReference>
<gene>
    <name evidence="5" type="ORF">C7435_0185</name>
</gene>
<dbReference type="InterPro" id="IPR043128">
    <property type="entry name" value="Rev_trsase/Diguanyl_cyclase"/>
</dbReference>
<dbReference type="InterPro" id="IPR001126">
    <property type="entry name" value="UmuC"/>
</dbReference>
<comment type="similarity">
    <text evidence="1">Belongs to the DNA polymerase type-Y family.</text>
</comment>
<evidence type="ECO:0000256" key="2">
    <source>
        <dbReference type="ARBA" id="ARBA00022763"/>
    </source>
</evidence>
<dbReference type="PANTHER" id="PTHR35369">
    <property type="entry name" value="BLR3025 PROTEIN-RELATED"/>
    <property type="match status" value="1"/>
</dbReference>
<evidence type="ECO:0000313" key="5">
    <source>
        <dbReference type="EMBL" id="RKR03746.1"/>
    </source>
</evidence>
<dbReference type="InterPro" id="IPR050356">
    <property type="entry name" value="SulA_CellDiv_inhibitor"/>
</dbReference>